<dbReference type="NCBIfam" id="TIGR01901">
    <property type="entry name" value="adhes_NPXG"/>
    <property type="match status" value="1"/>
</dbReference>
<dbReference type="InterPro" id="IPR012334">
    <property type="entry name" value="Pectin_lyas_fold"/>
</dbReference>
<gene>
    <name evidence="2" type="ORF">GWK36_03820</name>
</gene>
<dbReference type="SMART" id="SM00912">
    <property type="entry name" value="Haemagg_act"/>
    <property type="match status" value="1"/>
</dbReference>
<dbReference type="KEGG" id="cjap:GWK36_03820"/>
<dbReference type="InterPro" id="IPR011050">
    <property type="entry name" value="Pectin_lyase_fold/virulence"/>
</dbReference>
<dbReference type="SUPFAM" id="SSF51126">
    <property type="entry name" value="Pectin lyase-like"/>
    <property type="match status" value="1"/>
</dbReference>
<keyword evidence="3" id="KW-1185">Reference proteome</keyword>
<feature type="domain" description="Filamentous haemagglutinin FhaB/tRNA nuclease CdiA-like TPS" evidence="1">
    <location>
        <begin position="3"/>
        <end position="90"/>
    </location>
</feature>
<dbReference type="InterPro" id="IPR008638">
    <property type="entry name" value="FhaB/CdiA-like_TPS"/>
</dbReference>
<evidence type="ECO:0000259" key="1">
    <source>
        <dbReference type="SMART" id="SM00912"/>
    </source>
</evidence>
<reference evidence="3" key="1">
    <citation type="submission" date="2020-01" db="EMBL/GenBank/DDBJ databases">
        <title>Caldichromatium gen. nov., sp. nov., a thermophilic purple sulfur bacterium member of the family Chromatiaceae isolated from Nakabusa hot spring, Japan.</title>
        <authorList>
            <person name="Saini M.K."/>
            <person name="Hanada S."/>
            <person name="Tank M."/>
        </authorList>
    </citation>
    <scope>NUCLEOTIDE SEQUENCE [LARGE SCALE GENOMIC DNA]</scope>
    <source>
        <strain evidence="3">No.7</strain>
    </source>
</reference>
<dbReference type="AlphaFoldDB" id="A0A6G7VBD6"/>
<name>A0A6G7VBD6_9GAMM</name>
<protein>
    <submittedName>
        <fullName evidence="2">Filamentous hemagglutinin N-terminal domain-containing protein</fullName>
    </submittedName>
</protein>
<accession>A0A6G7VBD6</accession>
<proteinExistence type="predicted"/>
<dbReference type="Pfam" id="PF05860">
    <property type="entry name" value="TPS"/>
    <property type="match status" value="1"/>
</dbReference>
<dbReference type="EMBL" id="CP048029">
    <property type="protein sequence ID" value="QIK37262.1"/>
    <property type="molecule type" value="Genomic_DNA"/>
</dbReference>
<evidence type="ECO:0000313" key="3">
    <source>
        <dbReference type="Proteomes" id="UP000502699"/>
    </source>
</evidence>
<organism evidence="2 3">
    <name type="scientific">Caldichromatium japonicum</name>
    <dbReference type="NCBI Taxonomy" id="2699430"/>
    <lineage>
        <taxon>Bacteria</taxon>
        <taxon>Pseudomonadati</taxon>
        <taxon>Pseudomonadota</taxon>
        <taxon>Gammaproteobacteria</taxon>
        <taxon>Chromatiales</taxon>
        <taxon>Chromatiaceae</taxon>
        <taxon>Caldichromatium</taxon>
    </lineage>
</organism>
<dbReference type="Proteomes" id="UP000502699">
    <property type="component" value="Chromosome"/>
</dbReference>
<evidence type="ECO:0000313" key="2">
    <source>
        <dbReference type="EMBL" id="QIK37262.1"/>
    </source>
</evidence>
<dbReference type="Gene3D" id="2.160.20.10">
    <property type="entry name" value="Single-stranded right-handed beta-helix, Pectin lyase-like"/>
    <property type="match status" value="2"/>
</dbReference>
<sequence length="1130" mass="114503">MRGANLFHSFSRLDIGEGQRATFTGPEHIQNVIGRVTGGRVSRIDGTLRSQVGRADVYLINPAGVVLGPGAQVDVPAALYLSAADELRFSDGSRYSARDPQASTLSMAAPESFGFLSPQVAGLEIDGSRLVLNAGQRLSLTAGEIQLRGSSAEQPAVVRVPGGEIRVEAVGRGQRQVPVHGSGEAGTGRLVVENSWLDTSGEGGGQISLRAGELEARDSLLVAHNLGDRDVLVGQRSIDLRVAGSAALSGTEISAFSLGAGAVGAIDVEVGGRLELVEGSRIGSIAFDRGKAADVQVRAGAIRLFGGTERFTGIASYTESGSIGDAGLVRLEVEGLLEILNGAKIVTDTFGDGLAGNIDISAGSVTIDNLGNPNQVTLIASQAGEGSSGDAGRVTLNVEGLIEISNGAVISASTAGQGKAGKLFVTADVLRLDGSGISNLFTGITNQVLKDFSGEGGEINLNISDRLEVINGAMIGGFTLGNSRSGDVNIRAGSLLLDGYGNDLFTGITSYSASDAKGDAGKVKLEIASSIEVLRGAMISTSTWGSGNAGVITISAESIIMDGFNDPLYTTWISSQSEPGSTGNAGSIDIKVSKEIGLLNGAVISTGTRGEGNAGNLMITADKIQITGSPESELGTAIASESLPGSKGDAGFVWLNVAKSLEVLNGAFVSSSTASAGEGGGLFISAGSVYLDGLGKNVFTGLTSSSVYGSSGNAGNINLEVDGLLEIVNGAHISTSTWGIGNAGEITVRATHVRLDTKGDDQFTGLASRAGPGSFGHAGRVNLEVTNLLEILNGAKVSTSTAAVGNAGDLSMQADEIFIRGEDSGAASAAFTTARGQVGNLAVTAERITLADGGFLSISAEQASVDPSLTPKASRLQVAAQQLRLDGGFITAVSSGPVPAAAIDLEAQDLRLVNGSQITTESLQADAGSIVIGGGRLWVADSRITTSALGERGDGGDIVLRPEYLILEGGFIQANTAGLGARGGDIWVGSRALLGSEGRVEIGGQERASLIAGLGRNVIQAAAPGGEQGVITVVAPELDLTVALVPLATSFGGWGGLLTDPCQALAVGAGSSLVEGGSGGVAPTPAEPAALPLDRKRLERLGTSSNTSRQSLLANPLTPDLLWSGCRTAR</sequence>